<dbReference type="InterPro" id="IPR001360">
    <property type="entry name" value="Glyco_hydro_1"/>
</dbReference>
<dbReference type="InterPro" id="IPR017853">
    <property type="entry name" value="GH"/>
</dbReference>
<sequence>MATKHYNFLQLSGMLVLFISLLALTRPAMGTDDDDDNIPDDFSRKYFPDDFIFGTATSAYQIEGEATAKGRAPSVWDIFSKETPGMYVYLSIFIDYI</sequence>
<dbReference type="GO" id="GO:0005975">
    <property type="term" value="P:carbohydrate metabolic process"/>
    <property type="evidence" value="ECO:0007669"/>
    <property type="project" value="InterPro"/>
</dbReference>
<dbReference type="EMBL" id="CM004393">
    <property type="protein sequence ID" value="OAY45055.1"/>
    <property type="molecule type" value="Genomic_DNA"/>
</dbReference>
<dbReference type="Gene3D" id="3.20.20.80">
    <property type="entry name" value="Glycosidases"/>
    <property type="match status" value="1"/>
</dbReference>
<evidence type="ECO:0008006" key="4">
    <source>
        <dbReference type="Google" id="ProtNLM"/>
    </source>
</evidence>
<dbReference type="GO" id="GO:0004553">
    <property type="term" value="F:hydrolase activity, hydrolyzing O-glycosyl compounds"/>
    <property type="evidence" value="ECO:0007669"/>
    <property type="project" value="InterPro"/>
</dbReference>
<proteinExistence type="inferred from homology"/>
<reference evidence="3" key="1">
    <citation type="submission" date="2016-02" db="EMBL/GenBank/DDBJ databases">
        <title>WGS assembly of Manihot esculenta.</title>
        <authorList>
            <person name="Bredeson J.V."/>
            <person name="Prochnik S.E."/>
            <person name="Lyons J.B."/>
            <person name="Schmutz J."/>
            <person name="Grimwood J."/>
            <person name="Vrebalov J."/>
            <person name="Bart R.S."/>
            <person name="Amuge T."/>
            <person name="Ferguson M.E."/>
            <person name="Green R."/>
            <person name="Putnam N."/>
            <person name="Stites J."/>
            <person name="Rounsley S."/>
            <person name="Rokhsar D.S."/>
        </authorList>
    </citation>
    <scope>NUCLEOTIDE SEQUENCE [LARGE SCALE GENOMIC DNA]</scope>
    <source>
        <tissue evidence="3">Leaf</tissue>
    </source>
</reference>
<dbReference type="AlphaFoldDB" id="A0A2C9VHY9"/>
<dbReference type="Pfam" id="PF00232">
    <property type="entry name" value="Glyco_hydro_1"/>
    <property type="match status" value="1"/>
</dbReference>
<accession>A0A2C9VHY9</accession>
<evidence type="ECO:0000313" key="3">
    <source>
        <dbReference type="EMBL" id="OAY45055.1"/>
    </source>
</evidence>
<comment type="similarity">
    <text evidence="1">Belongs to the glycosyl hydrolase 1 family.</text>
</comment>
<protein>
    <recommendedName>
        <fullName evidence="4">Beta-glucosidase</fullName>
    </recommendedName>
</protein>
<feature type="chain" id="PRO_5012338586" description="Beta-glucosidase" evidence="2">
    <location>
        <begin position="31"/>
        <end position="97"/>
    </location>
</feature>
<feature type="signal peptide" evidence="2">
    <location>
        <begin position="1"/>
        <end position="30"/>
    </location>
</feature>
<evidence type="ECO:0000256" key="1">
    <source>
        <dbReference type="ARBA" id="ARBA00010838"/>
    </source>
</evidence>
<name>A0A2C9VHY9_MANES</name>
<gene>
    <name evidence="3" type="ORF">MANES_07G027000</name>
</gene>
<keyword evidence="2" id="KW-0732">Signal</keyword>
<evidence type="ECO:0000256" key="2">
    <source>
        <dbReference type="SAM" id="SignalP"/>
    </source>
</evidence>
<dbReference type="SUPFAM" id="SSF51445">
    <property type="entry name" value="(Trans)glycosidases"/>
    <property type="match status" value="1"/>
</dbReference>
<organism evidence="3">
    <name type="scientific">Manihot esculenta</name>
    <name type="common">Cassava</name>
    <name type="synonym">Jatropha manihot</name>
    <dbReference type="NCBI Taxonomy" id="3983"/>
    <lineage>
        <taxon>Eukaryota</taxon>
        <taxon>Viridiplantae</taxon>
        <taxon>Streptophyta</taxon>
        <taxon>Embryophyta</taxon>
        <taxon>Tracheophyta</taxon>
        <taxon>Spermatophyta</taxon>
        <taxon>Magnoliopsida</taxon>
        <taxon>eudicotyledons</taxon>
        <taxon>Gunneridae</taxon>
        <taxon>Pentapetalae</taxon>
        <taxon>rosids</taxon>
        <taxon>fabids</taxon>
        <taxon>Malpighiales</taxon>
        <taxon>Euphorbiaceae</taxon>
        <taxon>Crotonoideae</taxon>
        <taxon>Manihoteae</taxon>
        <taxon>Manihot</taxon>
    </lineage>
</organism>